<dbReference type="EMBL" id="UGNW01000001">
    <property type="protein sequence ID" value="STX33263.1"/>
    <property type="molecule type" value="Genomic_DNA"/>
</dbReference>
<accession>A0A378IE11</accession>
<gene>
    <name evidence="1" type="ORF">NCTC12437_03085</name>
</gene>
<dbReference type="Proteomes" id="UP000255066">
    <property type="component" value="Unassembled WGS sequence"/>
</dbReference>
<reference evidence="1 2" key="1">
    <citation type="submission" date="2018-06" db="EMBL/GenBank/DDBJ databases">
        <authorList>
            <consortium name="Pathogen Informatics"/>
            <person name="Doyle S."/>
        </authorList>
    </citation>
    <scope>NUCLEOTIDE SEQUENCE [LARGE SCALE GENOMIC DNA]</scope>
    <source>
        <strain evidence="1 2">NCTC12437</strain>
    </source>
</reference>
<evidence type="ECO:0000313" key="1">
    <source>
        <dbReference type="EMBL" id="STX33263.1"/>
    </source>
</evidence>
<protein>
    <submittedName>
        <fullName evidence="1">Uncharacterized protein</fullName>
    </submittedName>
</protein>
<proteinExistence type="predicted"/>
<organism evidence="1 2">
    <name type="scientific">Legionella birminghamensis</name>
    <dbReference type="NCBI Taxonomy" id="28083"/>
    <lineage>
        <taxon>Bacteria</taxon>
        <taxon>Pseudomonadati</taxon>
        <taxon>Pseudomonadota</taxon>
        <taxon>Gammaproteobacteria</taxon>
        <taxon>Legionellales</taxon>
        <taxon>Legionellaceae</taxon>
        <taxon>Legionella</taxon>
    </lineage>
</organism>
<sequence length="33" mass="3283">MGPRGRCRGDSDGAVAGIRVGAVGGILSEKKIV</sequence>
<name>A0A378IE11_9GAMM</name>
<evidence type="ECO:0000313" key="2">
    <source>
        <dbReference type="Proteomes" id="UP000255066"/>
    </source>
</evidence>
<dbReference type="AlphaFoldDB" id="A0A378IE11"/>